<organism evidence="1">
    <name type="scientific">Oryctolagus cuniculus</name>
    <name type="common">Rabbit</name>
    <dbReference type="NCBI Taxonomy" id="9986"/>
    <lineage>
        <taxon>Eukaryota</taxon>
        <taxon>Metazoa</taxon>
        <taxon>Chordata</taxon>
        <taxon>Craniata</taxon>
        <taxon>Vertebrata</taxon>
        <taxon>Euteleostomi</taxon>
        <taxon>Mammalia</taxon>
        <taxon>Eutheria</taxon>
        <taxon>Euarchontoglires</taxon>
        <taxon>Glires</taxon>
        <taxon>Lagomorpha</taxon>
        <taxon>Leporidae</taxon>
        <taxon>Oryctolagus</taxon>
    </lineage>
</organism>
<evidence type="ECO:0000313" key="1">
    <source>
        <dbReference type="EMBL" id="AAC83938.1"/>
    </source>
</evidence>
<dbReference type="EMBL" id="AF108768">
    <property type="protein sequence ID" value="AAC83938.1"/>
    <property type="molecule type" value="mRNA"/>
</dbReference>
<proteinExistence type="evidence at transcript level"/>
<accession>O97688</accession>
<feature type="non-terminal residue" evidence="1">
    <location>
        <position position="73"/>
    </location>
</feature>
<feature type="non-terminal residue" evidence="1">
    <location>
        <position position="1"/>
    </location>
</feature>
<reference evidence="1" key="2">
    <citation type="journal article" date="1999" name="Am. J. Physiol.">
        <title>Preconditioning reduces tissue complement gene expression in the rabbit isolated heart.</title>
        <authorList>
            <person name="Tanhehco E.J."/>
            <person name="Yasojima K."/>
            <person name="McGeer P.L."/>
            <person name="Washington R.A."/>
            <person name="Kilgore K.S."/>
            <person name="Homeister J.W."/>
            <person name="Lucchesi B.R."/>
        </authorList>
    </citation>
    <scope>NUCLEOTIDE SEQUENCE</scope>
    <source>
        <strain evidence="1">New Zealand White</strain>
        <tissue evidence="1">Heart</tissue>
    </source>
</reference>
<sequence>CPALEMGVPSTEHVLRKHVGPIFLPEPALTGLPLGHGQADKPEVIGNPLLHDPKTTDIAHEPLVIEGIVVREA</sequence>
<name>O97688_RABIT</name>
<protein>
    <submittedName>
        <fullName evidence="1">Complement C1r like protein</fullName>
    </submittedName>
</protein>
<dbReference type="AlphaFoldDB" id="O97688"/>
<reference evidence="1" key="1">
    <citation type="submission" date="1998-11" db="EMBL/GenBank/DDBJ databases">
        <authorList>
            <person name="Tanhehcho E.J."/>
            <person name="Yasojima K."/>
            <person name="McGeer P.L."/>
            <person name="Kilgore K.S."/>
            <person name="Lucchesi B.R."/>
        </authorList>
    </citation>
    <scope>NUCLEOTIDE SEQUENCE</scope>
    <source>
        <strain evidence="1">New Zealand White</strain>
        <tissue evidence="1">Heart</tissue>
    </source>
</reference>